<name>A0A849KC70_9BURK</name>
<accession>A0A849KC70</accession>
<keyword evidence="3" id="KW-1185">Reference proteome</keyword>
<dbReference type="Pfam" id="PF11720">
    <property type="entry name" value="Inhibitor_I78"/>
    <property type="match status" value="1"/>
</dbReference>
<comment type="caution">
    <text evidence="2">The sequence shown here is derived from an EMBL/GenBank/DDBJ whole genome shotgun (WGS) entry which is preliminary data.</text>
</comment>
<keyword evidence="1" id="KW-0732">Signal</keyword>
<dbReference type="InterPro" id="IPR021719">
    <property type="entry name" value="Prot_inh_I78"/>
</dbReference>
<dbReference type="RefSeq" id="WP_171559543.1">
    <property type="nucleotide sequence ID" value="NZ_JABFCS010000001.1"/>
</dbReference>
<sequence>MQRHLALLSLAAAALLAGCVQPPQSAAAPAGPCDAQAARFAIGYTSTDALAAEVQRRSGADTVRVLRPGQVTTMEFNAERVNIVLGEDNRVSAVRCG</sequence>
<dbReference type="PROSITE" id="PS51257">
    <property type="entry name" value="PROKAR_LIPOPROTEIN"/>
    <property type="match status" value="1"/>
</dbReference>
<evidence type="ECO:0008006" key="4">
    <source>
        <dbReference type="Google" id="ProtNLM"/>
    </source>
</evidence>
<dbReference type="EMBL" id="JABFCS010000001">
    <property type="protein sequence ID" value="NNU43747.1"/>
    <property type="molecule type" value="Genomic_DNA"/>
</dbReference>
<dbReference type="Gene3D" id="3.30.10.10">
    <property type="entry name" value="Trypsin Inhibitor V, subunit A"/>
    <property type="match status" value="1"/>
</dbReference>
<feature type="signal peptide" evidence="1">
    <location>
        <begin position="1"/>
        <end position="27"/>
    </location>
</feature>
<proteinExistence type="predicted"/>
<dbReference type="PANTHER" id="PTHR39600">
    <property type="entry name" value="PEPTIDASE INHIBITOR I78 FAMILY PROTEIN"/>
    <property type="match status" value="1"/>
</dbReference>
<feature type="chain" id="PRO_5032534098" description="Peptidase inhibitor I78" evidence="1">
    <location>
        <begin position="28"/>
        <end position="97"/>
    </location>
</feature>
<evidence type="ECO:0000256" key="1">
    <source>
        <dbReference type="SAM" id="SignalP"/>
    </source>
</evidence>
<reference evidence="2 3" key="2">
    <citation type="submission" date="2020-06" db="EMBL/GenBank/DDBJ databases">
        <title>Ramlibacter rhizophilus sp. nov., isolated from rhizosphere soil of national flower Mugunghwa from South Korea.</title>
        <authorList>
            <person name="Zheng-Fei Y."/>
            <person name="Huan T."/>
        </authorList>
    </citation>
    <scope>NUCLEOTIDE SEQUENCE [LARGE SCALE GENOMIC DNA]</scope>
    <source>
        <strain evidence="2 3">B156</strain>
    </source>
</reference>
<evidence type="ECO:0000313" key="2">
    <source>
        <dbReference type="EMBL" id="NNU43747.1"/>
    </source>
</evidence>
<organism evidence="2 3">
    <name type="scientific">Ramlibacter montanisoli</name>
    <dbReference type="NCBI Taxonomy" id="2732512"/>
    <lineage>
        <taxon>Bacteria</taxon>
        <taxon>Pseudomonadati</taxon>
        <taxon>Pseudomonadota</taxon>
        <taxon>Betaproteobacteria</taxon>
        <taxon>Burkholderiales</taxon>
        <taxon>Comamonadaceae</taxon>
        <taxon>Ramlibacter</taxon>
    </lineage>
</organism>
<dbReference type="Proteomes" id="UP000552954">
    <property type="component" value="Unassembled WGS sequence"/>
</dbReference>
<protein>
    <recommendedName>
        <fullName evidence="4">Peptidase inhibitor I78</fullName>
    </recommendedName>
</protein>
<reference evidence="2 3" key="1">
    <citation type="submission" date="2020-05" db="EMBL/GenBank/DDBJ databases">
        <authorList>
            <person name="Khan S.A."/>
            <person name="Jeon C.O."/>
            <person name="Chun B.H."/>
        </authorList>
    </citation>
    <scope>NUCLEOTIDE SEQUENCE [LARGE SCALE GENOMIC DNA]</scope>
    <source>
        <strain evidence="2 3">B156</strain>
    </source>
</reference>
<dbReference type="AlphaFoldDB" id="A0A849KC70"/>
<gene>
    <name evidence="2" type="ORF">HK415_12150</name>
</gene>
<dbReference type="PANTHER" id="PTHR39600:SF1">
    <property type="entry name" value="PEPTIDASE INHIBITOR I78 FAMILY PROTEIN"/>
    <property type="match status" value="1"/>
</dbReference>
<evidence type="ECO:0000313" key="3">
    <source>
        <dbReference type="Proteomes" id="UP000552954"/>
    </source>
</evidence>